<gene>
    <name evidence="2" type="ORF">SDC9_22281</name>
</gene>
<dbReference type="Pfam" id="PF10926">
    <property type="entry name" value="DUF2800"/>
    <property type="match status" value="1"/>
</dbReference>
<sequence>MPNKQKVNCTVGERETGLDHAVLSASSSHRWLECPPSALQCAKVGDTTSEFAMQGTDAHSLCEHKLKTALGQKSKDPTENLTFFDEEMADCSDMYAQYVMEQLAVAKEKCKDPIVLIEQHLDFSKWVPQGFGTGDCVIVADETLTVIDFKYGVGILVDAEKNPQMMCYALGALQLFDGIYDIDLVTMTIFQPRRDSVSTYTISKEELLKWADEVLSPTAQLAANGEGEYKAGDHCQFCKVKATCRKRAEYNLELARYDFEMPSTLEDDEIEAILSKVDALVSWAGDIKEYALQQAVSGKEWKDWKIVEGRSNRKYVNETAVADTVKDAGYDPYEHKVLGVTAMTKLLGKTRFEELLDRFIEKPQGKPTLVPMSDKRPAMNTAANDFKEDK</sequence>
<accession>A0A644UBR5</accession>
<name>A0A644UBR5_9ZZZZ</name>
<dbReference type="InterPro" id="IPR021229">
    <property type="entry name" value="DUF2800"/>
</dbReference>
<evidence type="ECO:0000256" key="1">
    <source>
        <dbReference type="SAM" id="MobiDB-lite"/>
    </source>
</evidence>
<proteinExistence type="predicted"/>
<organism evidence="2">
    <name type="scientific">bioreactor metagenome</name>
    <dbReference type="NCBI Taxonomy" id="1076179"/>
    <lineage>
        <taxon>unclassified sequences</taxon>
        <taxon>metagenomes</taxon>
        <taxon>ecological metagenomes</taxon>
    </lineage>
</organism>
<evidence type="ECO:0000313" key="2">
    <source>
        <dbReference type="EMBL" id="MPL76436.1"/>
    </source>
</evidence>
<evidence type="ECO:0008006" key="3">
    <source>
        <dbReference type="Google" id="ProtNLM"/>
    </source>
</evidence>
<dbReference type="EMBL" id="VSSQ01000097">
    <property type="protein sequence ID" value="MPL76436.1"/>
    <property type="molecule type" value="Genomic_DNA"/>
</dbReference>
<reference evidence="2" key="1">
    <citation type="submission" date="2019-08" db="EMBL/GenBank/DDBJ databases">
        <authorList>
            <person name="Kucharzyk K."/>
            <person name="Murdoch R.W."/>
            <person name="Higgins S."/>
            <person name="Loffler F."/>
        </authorList>
    </citation>
    <scope>NUCLEOTIDE SEQUENCE</scope>
</reference>
<dbReference type="InterPro" id="IPR011604">
    <property type="entry name" value="PDDEXK-like_dom_sf"/>
</dbReference>
<protein>
    <recommendedName>
        <fullName evidence="3">PD-(D/E)XK endonuclease-like domain-containing protein</fullName>
    </recommendedName>
</protein>
<dbReference type="AlphaFoldDB" id="A0A644UBR5"/>
<feature type="region of interest" description="Disordered" evidence="1">
    <location>
        <begin position="366"/>
        <end position="390"/>
    </location>
</feature>
<dbReference type="Gene3D" id="3.90.320.10">
    <property type="match status" value="1"/>
</dbReference>
<comment type="caution">
    <text evidence="2">The sequence shown here is derived from an EMBL/GenBank/DDBJ whole genome shotgun (WGS) entry which is preliminary data.</text>
</comment>